<dbReference type="GeneID" id="76198749"/>
<organism evidence="1 2">
    <name type="scientific">Halocatena marina</name>
    <dbReference type="NCBI Taxonomy" id="2934937"/>
    <lineage>
        <taxon>Archaea</taxon>
        <taxon>Methanobacteriati</taxon>
        <taxon>Methanobacteriota</taxon>
        <taxon>Stenosarchaea group</taxon>
        <taxon>Halobacteria</taxon>
        <taxon>Halobacteriales</taxon>
        <taxon>Natronomonadaceae</taxon>
        <taxon>Halocatena</taxon>
    </lineage>
</organism>
<dbReference type="Proteomes" id="UP001596417">
    <property type="component" value="Unassembled WGS sequence"/>
</dbReference>
<keyword evidence="2" id="KW-1185">Reference proteome</keyword>
<gene>
    <name evidence="1" type="ORF">ACFQL7_04520</name>
</gene>
<accession>A0ABD5YMF8</accession>
<dbReference type="RefSeq" id="WP_264555097.1">
    <property type="nucleotide sequence ID" value="NZ_CP109979.1"/>
</dbReference>
<evidence type="ECO:0000313" key="2">
    <source>
        <dbReference type="Proteomes" id="UP001596417"/>
    </source>
</evidence>
<protein>
    <submittedName>
        <fullName evidence="1">Uncharacterized protein</fullName>
    </submittedName>
</protein>
<dbReference type="AlphaFoldDB" id="A0ABD5YMF8"/>
<sequence length="113" mass="13262">MSDKSYNPQITLSLSREQHWTLHHVLLDQIEHESMAEEPTRVDPPPIEVYQSFETLDTGKTVFTIAQLKAMQTILAEYHHSTMWWEIERSQLEELLYCISDRIEQHQTAPPAD</sequence>
<dbReference type="InterPro" id="IPR057175">
    <property type="entry name" value="DUF7853"/>
</dbReference>
<dbReference type="Pfam" id="PF25251">
    <property type="entry name" value="DUF7853"/>
    <property type="match status" value="1"/>
</dbReference>
<dbReference type="EMBL" id="JBHTAX010000001">
    <property type="protein sequence ID" value="MFC7189184.1"/>
    <property type="molecule type" value="Genomic_DNA"/>
</dbReference>
<name>A0ABD5YMF8_9EURY</name>
<comment type="caution">
    <text evidence="1">The sequence shown here is derived from an EMBL/GenBank/DDBJ whole genome shotgun (WGS) entry which is preliminary data.</text>
</comment>
<evidence type="ECO:0000313" key="1">
    <source>
        <dbReference type="EMBL" id="MFC7189184.1"/>
    </source>
</evidence>
<reference evidence="1 2" key="1">
    <citation type="journal article" date="2019" name="Int. J. Syst. Evol. Microbiol.">
        <title>The Global Catalogue of Microorganisms (GCM) 10K type strain sequencing project: providing services to taxonomists for standard genome sequencing and annotation.</title>
        <authorList>
            <consortium name="The Broad Institute Genomics Platform"/>
            <consortium name="The Broad Institute Genome Sequencing Center for Infectious Disease"/>
            <person name="Wu L."/>
            <person name="Ma J."/>
        </authorList>
    </citation>
    <scope>NUCLEOTIDE SEQUENCE [LARGE SCALE GENOMIC DNA]</scope>
    <source>
        <strain evidence="1 2">RDMS1</strain>
    </source>
</reference>
<proteinExistence type="predicted"/>